<gene>
    <name evidence="1" type="ORF">RNZ46_08275</name>
</gene>
<evidence type="ECO:0008006" key="3">
    <source>
        <dbReference type="Google" id="ProtNLM"/>
    </source>
</evidence>
<proteinExistence type="predicted"/>
<dbReference type="AlphaFoldDB" id="A0AA97HS11"/>
<dbReference type="RefSeq" id="WP_316984913.1">
    <property type="nucleotide sequence ID" value="NZ_CP136521.1"/>
</dbReference>
<organism evidence="1 2">
    <name type="scientific">Hwangdonia lutea</name>
    <dbReference type="NCBI Taxonomy" id="3075823"/>
    <lineage>
        <taxon>Bacteria</taxon>
        <taxon>Pseudomonadati</taxon>
        <taxon>Bacteroidota</taxon>
        <taxon>Flavobacteriia</taxon>
        <taxon>Flavobacteriales</taxon>
        <taxon>Flavobacteriaceae</taxon>
        <taxon>Hwangdonia</taxon>
    </lineage>
</organism>
<dbReference type="EMBL" id="CP136521">
    <property type="protein sequence ID" value="WOD45257.1"/>
    <property type="molecule type" value="Genomic_DNA"/>
</dbReference>
<accession>A0AA97HS11</accession>
<sequence length="175" mass="20874">MILVSFCNNLIAQKPLAVNEALLLWNHNKKIEWSDFRGKVPNDKGLKLAVTSSEISIKASFYKGEIPVYIVKSYFNKNESWTSTKSIKHLIHERLHFDITELFSRRIRHKLDLLMKEGVKDVNVYKKAYRKLLDDYSNEQNKYDSEVYFNNEKQHEWIKNVHKELEELKEYKYSS</sequence>
<dbReference type="KEGG" id="hws:RNZ46_08275"/>
<reference evidence="2" key="1">
    <citation type="submission" date="2024-06" db="EMBL/GenBank/DDBJ databases">
        <title>Hwangdonia haimaensis gen. nov., sp. nov., a member of the family Flavobacteriaceae isolated from the haima cold seep.</title>
        <authorList>
            <person name="Li J."/>
        </authorList>
    </citation>
    <scope>NUCLEOTIDE SEQUENCE [LARGE SCALE GENOMIC DNA]</scope>
    <source>
        <strain evidence="2">SCSIO 19198</strain>
    </source>
</reference>
<evidence type="ECO:0000313" key="2">
    <source>
        <dbReference type="Proteomes" id="UP001302486"/>
    </source>
</evidence>
<name>A0AA97HS11_9FLAO</name>
<keyword evidence="2" id="KW-1185">Reference proteome</keyword>
<evidence type="ECO:0000313" key="1">
    <source>
        <dbReference type="EMBL" id="WOD45257.1"/>
    </source>
</evidence>
<dbReference type="Proteomes" id="UP001302486">
    <property type="component" value="Chromosome"/>
</dbReference>
<protein>
    <recommendedName>
        <fullName evidence="3">DUF922 domain-containing protein</fullName>
    </recommendedName>
</protein>